<dbReference type="InterPro" id="IPR001633">
    <property type="entry name" value="EAL_dom"/>
</dbReference>
<accession>A0A285UA17</accession>
<feature type="domain" description="PAS" evidence="1">
    <location>
        <begin position="156"/>
        <end position="213"/>
    </location>
</feature>
<evidence type="ECO:0000259" key="4">
    <source>
        <dbReference type="PROSITE" id="PS50887"/>
    </source>
</evidence>
<evidence type="ECO:0000259" key="3">
    <source>
        <dbReference type="PROSITE" id="PS50883"/>
    </source>
</evidence>
<name>A0A285UA17_9BACL</name>
<dbReference type="NCBIfam" id="TIGR00229">
    <property type="entry name" value="sensory_box"/>
    <property type="match status" value="3"/>
</dbReference>
<dbReference type="SMART" id="SM00091">
    <property type="entry name" value="PAS"/>
    <property type="match status" value="3"/>
</dbReference>
<dbReference type="SUPFAM" id="SSF55785">
    <property type="entry name" value="PYP-like sensor domain (PAS domain)"/>
    <property type="match status" value="3"/>
</dbReference>
<dbReference type="Proteomes" id="UP000219252">
    <property type="component" value="Unassembled WGS sequence"/>
</dbReference>
<feature type="domain" description="GGDEF" evidence="4">
    <location>
        <begin position="426"/>
        <end position="559"/>
    </location>
</feature>
<feature type="domain" description="PAC" evidence="2">
    <location>
        <begin position="216"/>
        <end position="268"/>
    </location>
</feature>
<dbReference type="PANTHER" id="PTHR44757">
    <property type="entry name" value="DIGUANYLATE CYCLASE DGCP"/>
    <property type="match status" value="1"/>
</dbReference>
<dbReference type="Pfam" id="PF00990">
    <property type="entry name" value="GGDEF"/>
    <property type="match status" value="1"/>
</dbReference>
<dbReference type="PROSITE" id="PS50887">
    <property type="entry name" value="GGDEF"/>
    <property type="match status" value="1"/>
</dbReference>
<dbReference type="OrthoDB" id="9759607at2"/>
<evidence type="ECO:0000259" key="1">
    <source>
        <dbReference type="PROSITE" id="PS50112"/>
    </source>
</evidence>
<dbReference type="InterPro" id="IPR043128">
    <property type="entry name" value="Rev_trsase/Diguanyl_cyclase"/>
</dbReference>
<feature type="domain" description="EAL" evidence="3">
    <location>
        <begin position="568"/>
        <end position="822"/>
    </location>
</feature>
<dbReference type="PROSITE" id="PS50112">
    <property type="entry name" value="PAS"/>
    <property type="match status" value="3"/>
</dbReference>
<dbReference type="Pfam" id="PF07238">
    <property type="entry name" value="PilZ"/>
    <property type="match status" value="1"/>
</dbReference>
<dbReference type="InterPro" id="IPR009875">
    <property type="entry name" value="PilZ_domain"/>
</dbReference>
<dbReference type="InterPro" id="IPR000700">
    <property type="entry name" value="PAS-assoc_C"/>
</dbReference>
<dbReference type="PROSITE" id="PS50113">
    <property type="entry name" value="PAC"/>
    <property type="match status" value="2"/>
</dbReference>
<dbReference type="SMART" id="SM00086">
    <property type="entry name" value="PAC"/>
    <property type="match status" value="3"/>
</dbReference>
<proteinExistence type="predicted"/>
<dbReference type="SUPFAM" id="SSF55073">
    <property type="entry name" value="Nucleotide cyclase"/>
    <property type="match status" value="1"/>
</dbReference>
<dbReference type="InterPro" id="IPR052155">
    <property type="entry name" value="Biofilm_reg_signaling"/>
</dbReference>
<dbReference type="Pfam" id="PF00563">
    <property type="entry name" value="EAL"/>
    <property type="match status" value="1"/>
</dbReference>
<gene>
    <name evidence="5" type="ORF">SAMN05877842_104167</name>
</gene>
<feature type="domain" description="PAS" evidence="1">
    <location>
        <begin position="268"/>
        <end position="311"/>
    </location>
</feature>
<dbReference type="CDD" id="cd00130">
    <property type="entry name" value="PAS"/>
    <property type="match status" value="3"/>
</dbReference>
<dbReference type="PROSITE" id="PS50883">
    <property type="entry name" value="EAL"/>
    <property type="match status" value="1"/>
</dbReference>
<dbReference type="InterPro" id="IPR035965">
    <property type="entry name" value="PAS-like_dom_sf"/>
</dbReference>
<dbReference type="Gene3D" id="3.30.70.270">
    <property type="match status" value="1"/>
</dbReference>
<sequence>MRGLFKKTKELKSFELLTEWDLKPEVYEHLNAVIKLDINGKIISYNQAFMKQFGYDKQDFIESFFDVFIKYNSLDIVQYFEKALLGNAQKFNTIGVTKDGKNVEINITMVPIKNKAVKEVFVIIDDTTKFQNQKKELDQFKIMQNAFDQLDYICSFYYDAINDFLYFSNQINNMLQIESEKQFTPSMKHFLRFIHPEDRERVKSAFETALKERRAFQLQYRLVRKDQTTILVQEQFGILLDGKGNLDGVVGFVQDIINHKLLDNILEKEKQIKEIYDNLDVGIWSLDLKSGRTVSYSKGIEYISGYTKDEFNMGLDWGSVVHKADHQQYLGVQFKLGEGKIIHHQYRIITKNGDIRWILDYTIPTLDEKGNLIRLDGVITDITEKILLEDKIKYLANYDSLTNLPNRNKFIEELEQLIYEYSNTNHHFAVVKLNINGFKYINNTLGNEVGDELLKRFPNRIKSYLSPTDIVARRGGDEFMLLIKKVESIDSLKEKIKQITECLKEPFSIDKYKLYVTASIGVCTYPEDGSTSLELMRNASLALQNAEKEGYGTYHILSHSSSIQSFKNYSIGRDLMNAIENKELVLYFQPRVDSNSNRIIGAEALIRWNHPEWGLISPDEFLTIAEENGLITEIDDWVLDKVCYQIKKWKDAGVNIVPISVNISAVHFMQPDLPSKVESTIRDAGIQPNNIEFEITESMILNNSEMVKKSISKLKELGIKIVLDDFGKGYSSLSYLTQYPFDVVKIDKSFIRNMHDGERNMHLVKSIIYMSKGLNLRVVAEGVETIQQLKTLQQEQCTEVQGYLFSHPVSVNEFEALLQKEILSPVDPNEKLKHDRRKHYRLNFPVPLEADMRLTSIAGRIVKLGVSNVLVMDISAGGLRFVSNLKLPIRGDVIYQFKTELLGESINLKGSIVWKEEMNEDITEYGIKFSLGSEEQTSVSALLNSFIILSKSSDSLPSYRKASVFGINEYFK</sequence>
<dbReference type="Gene3D" id="3.30.450.20">
    <property type="entry name" value="PAS domain"/>
    <property type="match status" value="3"/>
</dbReference>
<feature type="domain" description="PAC" evidence="2">
    <location>
        <begin position="342"/>
        <end position="394"/>
    </location>
</feature>
<feature type="domain" description="PAS" evidence="1">
    <location>
        <begin position="33"/>
        <end position="61"/>
    </location>
</feature>
<dbReference type="SMART" id="SM00052">
    <property type="entry name" value="EAL"/>
    <property type="match status" value="1"/>
</dbReference>
<evidence type="ECO:0000259" key="2">
    <source>
        <dbReference type="PROSITE" id="PS50113"/>
    </source>
</evidence>
<dbReference type="GO" id="GO:0035438">
    <property type="term" value="F:cyclic-di-GMP binding"/>
    <property type="evidence" value="ECO:0007669"/>
    <property type="project" value="InterPro"/>
</dbReference>
<protein>
    <submittedName>
        <fullName evidence="5">PAS domain S-box-containing protein/diguanylate cyclase (GGDEF)-like protein</fullName>
    </submittedName>
</protein>
<dbReference type="InterPro" id="IPR029787">
    <property type="entry name" value="Nucleotide_cyclase"/>
</dbReference>
<dbReference type="CDD" id="cd01948">
    <property type="entry name" value="EAL"/>
    <property type="match status" value="1"/>
</dbReference>
<dbReference type="InterPro" id="IPR035919">
    <property type="entry name" value="EAL_sf"/>
</dbReference>
<dbReference type="EMBL" id="OBQC01000004">
    <property type="protein sequence ID" value="SOC38537.1"/>
    <property type="molecule type" value="Genomic_DNA"/>
</dbReference>
<dbReference type="InterPro" id="IPR000160">
    <property type="entry name" value="GGDEF_dom"/>
</dbReference>
<dbReference type="SMART" id="SM00267">
    <property type="entry name" value="GGDEF"/>
    <property type="match status" value="1"/>
</dbReference>
<dbReference type="RefSeq" id="WP_097149160.1">
    <property type="nucleotide sequence ID" value="NZ_OBQC01000004.1"/>
</dbReference>
<dbReference type="Pfam" id="PF08447">
    <property type="entry name" value="PAS_3"/>
    <property type="match status" value="2"/>
</dbReference>
<dbReference type="Pfam" id="PF13426">
    <property type="entry name" value="PAS_9"/>
    <property type="match status" value="1"/>
</dbReference>
<evidence type="ECO:0000313" key="5">
    <source>
        <dbReference type="EMBL" id="SOC38537.1"/>
    </source>
</evidence>
<dbReference type="InterPro" id="IPR013655">
    <property type="entry name" value="PAS_fold_3"/>
</dbReference>
<dbReference type="PANTHER" id="PTHR44757:SF2">
    <property type="entry name" value="BIOFILM ARCHITECTURE MAINTENANCE PROTEIN MBAA"/>
    <property type="match status" value="1"/>
</dbReference>
<dbReference type="FunFam" id="3.20.20.450:FF:000001">
    <property type="entry name" value="Cyclic di-GMP phosphodiesterase yahA"/>
    <property type="match status" value="1"/>
</dbReference>
<dbReference type="NCBIfam" id="TIGR00254">
    <property type="entry name" value="GGDEF"/>
    <property type="match status" value="1"/>
</dbReference>
<dbReference type="InterPro" id="IPR000014">
    <property type="entry name" value="PAS"/>
</dbReference>
<dbReference type="AlphaFoldDB" id="A0A285UA17"/>
<keyword evidence="6" id="KW-1185">Reference proteome</keyword>
<dbReference type="InterPro" id="IPR001610">
    <property type="entry name" value="PAC"/>
</dbReference>
<organism evidence="5 6">
    <name type="scientific">Ureibacillus acetophenoni</name>
    <dbReference type="NCBI Taxonomy" id="614649"/>
    <lineage>
        <taxon>Bacteria</taxon>
        <taxon>Bacillati</taxon>
        <taxon>Bacillota</taxon>
        <taxon>Bacilli</taxon>
        <taxon>Bacillales</taxon>
        <taxon>Caryophanaceae</taxon>
        <taxon>Ureibacillus</taxon>
    </lineage>
</organism>
<evidence type="ECO:0000313" key="6">
    <source>
        <dbReference type="Proteomes" id="UP000219252"/>
    </source>
</evidence>
<reference evidence="6" key="1">
    <citation type="submission" date="2017-08" db="EMBL/GenBank/DDBJ databases">
        <authorList>
            <person name="Varghese N."/>
            <person name="Submissions S."/>
        </authorList>
    </citation>
    <scope>NUCLEOTIDE SEQUENCE [LARGE SCALE GENOMIC DNA]</scope>
    <source>
        <strain evidence="6">JC23</strain>
    </source>
</reference>
<dbReference type="CDD" id="cd01949">
    <property type="entry name" value="GGDEF"/>
    <property type="match status" value="1"/>
</dbReference>
<dbReference type="Gene3D" id="3.20.20.450">
    <property type="entry name" value="EAL domain"/>
    <property type="match status" value="1"/>
</dbReference>
<dbReference type="SUPFAM" id="SSF141868">
    <property type="entry name" value="EAL domain-like"/>
    <property type="match status" value="1"/>
</dbReference>